<keyword evidence="2" id="KW-0862">Zinc</keyword>
<keyword evidence="2" id="KW-0645">Protease</keyword>
<dbReference type="PROSITE" id="PS51365">
    <property type="entry name" value="RENAL_DIPEPTIDASE_2"/>
    <property type="match status" value="1"/>
</dbReference>
<keyword evidence="2" id="KW-0482">Metalloprotease</keyword>
<dbReference type="OrthoDB" id="445695at2759"/>
<dbReference type="GO" id="GO:0006508">
    <property type="term" value="P:proteolysis"/>
    <property type="evidence" value="ECO:0007669"/>
    <property type="project" value="UniProtKB-KW"/>
</dbReference>
<accession>A0A9P4VWJ6</accession>
<dbReference type="SUPFAM" id="SSF51556">
    <property type="entry name" value="Metallo-dependent hydrolases"/>
    <property type="match status" value="1"/>
</dbReference>
<keyword evidence="2" id="KW-0378">Hydrolase</keyword>
<evidence type="ECO:0000313" key="4">
    <source>
        <dbReference type="Proteomes" id="UP000799429"/>
    </source>
</evidence>
<dbReference type="PANTHER" id="PTHR10443:SF12">
    <property type="entry name" value="DIPEPTIDASE"/>
    <property type="match status" value="1"/>
</dbReference>
<dbReference type="EMBL" id="MU006089">
    <property type="protein sequence ID" value="KAF2842774.1"/>
    <property type="molecule type" value="Genomic_DNA"/>
</dbReference>
<dbReference type="PANTHER" id="PTHR10443">
    <property type="entry name" value="MICROSOMAL DIPEPTIDASE"/>
    <property type="match status" value="1"/>
</dbReference>
<dbReference type="Pfam" id="PF01244">
    <property type="entry name" value="Peptidase_M19"/>
    <property type="match status" value="1"/>
</dbReference>
<evidence type="ECO:0000313" key="3">
    <source>
        <dbReference type="EMBL" id="KAF2842774.1"/>
    </source>
</evidence>
<comment type="similarity">
    <text evidence="2">Belongs to the metallo-dependent hydrolases superfamily. Peptidase M19 family.</text>
</comment>
<dbReference type="CDD" id="cd01301">
    <property type="entry name" value="rDP_like"/>
    <property type="match status" value="1"/>
</dbReference>
<dbReference type="AlphaFoldDB" id="A0A9P4VWJ6"/>
<dbReference type="GO" id="GO:0070573">
    <property type="term" value="F:metallodipeptidase activity"/>
    <property type="evidence" value="ECO:0007669"/>
    <property type="project" value="InterPro"/>
</dbReference>
<dbReference type="GO" id="GO:0046872">
    <property type="term" value="F:metal ion binding"/>
    <property type="evidence" value="ECO:0007669"/>
    <property type="project" value="UniProtKB-UniRule"/>
</dbReference>
<dbReference type="Proteomes" id="UP000799429">
    <property type="component" value="Unassembled WGS sequence"/>
</dbReference>
<reference evidence="3" key="1">
    <citation type="journal article" date="2020" name="Stud. Mycol.">
        <title>101 Dothideomycetes genomes: a test case for predicting lifestyles and emergence of pathogens.</title>
        <authorList>
            <person name="Haridas S."/>
            <person name="Albert R."/>
            <person name="Binder M."/>
            <person name="Bloem J."/>
            <person name="Labutti K."/>
            <person name="Salamov A."/>
            <person name="Andreopoulos B."/>
            <person name="Baker S."/>
            <person name="Barry K."/>
            <person name="Bills G."/>
            <person name="Bluhm B."/>
            <person name="Cannon C."/>
            <person name="Castanera R."/>
            <person name="Culley D."/>
            <person name="Daum C."/>
            <person name="Ezra D."/>
            <person name="Gonzalez J."/>
            <person name="Henrissat B."/>
            <person name="Kuo A."/>
            <person name="Liang C."/>
            <person name="Lipzen A."/>
            <person name="Lutzoni F."/>
            <person name="Magnuson J."/>
            <person name="Mondo S."/>
            <person name="Nolan M."/>
            <person name="Ohm R."/>
            <person name="Pangilinan J."/>
            <person name="Park H.-J."/>
            <person name="Ramirez L."/>
            <person name="Alfaro M."/>
            <person name="Sun H."/>
            <person name="Tritt A."/>
            <person name="Yoshinaga Y."/>
            <person name="Zwiers L.-H."/>
            <person name="Turgeon B."/>
            <person name="Goodwin S."/>
            <person name="Spatafora J."/>
            <person name="Crous P."/>
            <person name="Grigoriev I."/>
        </authorList>
    </citation>
    <scope>NUCLEOTIDE SEQUENCE</scope>
    <source>
        <strain evidence="3">CBS 101060</strain>
    </source>
</reference>
<dbReference type="EC" id="3.4.13.19" evidence="2"/>
<comment type="catalytic activity">
    <reaction evidence="2">
        <text>an L-aminoacyl-L-amino acid + H2O = 2 an L-alpha-amino acid</text>
        <dbReference type="Rhea" id="RHEA:48940"/>
        <dbReference type="ChEBI" id="CHEBI:15377"/>
        <dbReference type="ChEBI" id="CHEBI:59869"/>
        <dbReference type="ChEBI" id="CHEBI:77460"/>
        <dbReference type="EC" id="3.4.13.19"/>
    </reaction>
</comment>
<organism evidence="3 4">
    <name type="scientific">Patellaria atrata CBS 101060</name>
    <dbReference type="NCBI Taxonomy" id="1346257"/>
    <lineage>
        <taxon>Eukaryota</taxon>
        <taxon>Fungi</taxon>
        <taxon>Dikarya</taxon>
        <taxon>Ascomycota</taxon>
        <taxon>Pezizomycotina</taxon>
        <taxon>Dothideomycetes</taxon>
        <taxon>Dothideomycetes incertae sedis</taxon>
        <taxon>Patellariales</taxon>
        <taxon>Patellariaceae</taxon>
        <taxon>Patellaria</taxon>
    </lineage>
</organism>
<sequence>MGDKDGIGVYSILDKNPLIDGHNDLLILVRFLHKNHIYGSGFKEPFENGGFPGHFDLPRLQTGKQGGAFWSAFLPCPENVTDFSDENYAPYVRATLEQIDAFHRLAALYPKVFTPTPSYRSALRAFKAGNLISPLAIEGLHQIGNSLSTLRLYHSLGVRYATLTWNCHNIYADAAVIPNKEGEIEVATPLWHGLSPAGAELIHEMNRMGMIVDLSHVSPETMRDTLVGNREKNISGSAAPPIFSHSSAHALCPHPRNVPDEILHLVKERISLVMVNFSPDFVSCTASNSSTGIPDFYPKNSTLEHVVSHIMHIGDLIGYDYVGIGTDYDGIQSTPRGLEDVSKFPDLVAELLRRGVSEEDCAKIVGRNLLRVWKEVDEVAARLQQLVEPLEDDIQFLTRGDAMLDAEFGAL</sequence>
<keyword evidence="4" id="KW-1185">Reference proteome</keyword>
<keyword evidence="2" id="KW-0479">Metal-binding</keyword>
<name>A0A9P4VWJ6_9PEZI</name>
<evidence type="ECO:0000256" key="1">
    <source>
        <dbReference type="ARBA" id="ARBA00022997"/>
    </source>
</evidence>
<dbReference type="InterPro" id="IPR032466">
    <property type="entry name" value="Metal_Hydrolase"/>
</dbReference>
<keyword evidence="1 2" id="KW-0224">Dipeptidase</keyword>
<evidence type="ECO:0000256" key="2">
    <source>
        <dbReference type="RuleBase" id="RU341113"/>
    </source>
</evidence>
<dbReference type="Gene3D" id="3.20.20.140">
    <property type="entry name" value="Metal-dependent hydrolases"/>
    <property type="match status" value="1"/>
</dbReference>
<dbReference type="InterPro" id="IPR008257">
    <property type="entry name" value="Pept_M19"/>
</dbReference>
<comment type="caution">
    <text evidence="3">The sequence shown here is derived from an EMBL/GenBank/DDBJ whole genome shotgun (WGS) entry which is preliminary data.</text>
</comment>
<gene>
    <name evidence="3" type="ORF">M501DRAFT_1005522</name>
</gene>
<proteinExistence type="inferred from homology"/>
<comment type="cofactor">
    <cofactor evidence="2">
        <name>Zn(2+)</name>
        <dbReference type="ChEBI" id="CHEBI:29105"/>
    </cofactor>
</comment>
<protein>
    <recommendedName>
        <fullName evidence="2">Dipeptidase</fullName>
        <ecNumber evidence="2">3.4.13.19</ecNumber>
    </recommendedName>
</protein>